<organism evidence="2 3">
    <name type="scientific">Coniosporium apollinis</name>
    <dbReference type="NCBI Taxonomy" id="61459"/>
    <lineage>
        <taxon>Eukaryota</taxon>
        <taxon>Fungi</taxon>
        <taxon>Dikarya</taxon>
        <taxon>Ascomycota</taxon>
        <taxon>Pezizomycotina</taxon>
        <taxon>Dothideomycetes</taxon>
        <taxon>Dothideomycetes incertae sedis</taxon>
        <taxon>Coniosporium</taxon>
    </lineage>
</organism>
<sequence>MASNMSASYPSSPVADSVPYFARDMSPNENGKRRSSSAEPPSSDPSDRPQKREKLDKTPFTPRASFLGLPRELRDQIYNHSFSIPNYDHPFDRRIERERSDVYSGTPRSLGWLLGEPLLQVNESISYEATEALFTHHTVLFVCGPGVLLDVLSPLPRSLTQKLRHIEHFWLTPPRDLADTIYTIDEEELGPLFRFFSRHLRLKSLTIPLQFLGTEYRELPPRTWYSIMCAVRCIALLDAGALDTFHIRYEPRDLWAVLDRRVDLREMMRQDPREWDLEHYEALGAVQEELQARPCSVRLVDLVADMRVGPRSREDEEGLEALISLRDWRWGSGVRVPFKIVCTIE</sequence>
<dbReference type="Proteomes" id="UP001172684">
    <property type="component" value="Unassembled WGS sequence"/>
</dbReference>
<proteinExistence type="predicted"/>
<protein>
    <submittedName>
        <fullName evidence="2">Uncharacterized protein</fullName>
    </submittedName>
</protein>
<keyword evidence="3" id="KW-1185">Reference proteome</keyword>
<evidence type="ECO:0000313" key="3">
    <source>
        <dbReference type="Proteomes" id="UP001172684"/>
    </source>
</evidence>
<evidence type="ECO:0000256" key="1">
    <source>
        <dbReference type="SAM" id="MobiDB-lite"/>
    </source>
</evidence>
<accession>A0ABQ9P3U3</accession>
<feature type="compositionally biased region" description="Polar residues" evidence="1">
    <location>
        <begin position="1"/>
        <end position="11"/>
    </location>
</feature>
<evidence type="ECO:0000313" key="2">
    <source>
        <dbReference type="EMBL" id="KAJ9669200.1"/>
    </source>
</evidence>
<feature type="compositionally biased region" description="Basic and acidic residues" evidence="1">
    <location>
        <begin position="45"/>
        <end position="57"/>
    </location>
</feature>
<comment type="caution">
    <text evidence="2">The sequence shown here is derived from an EMBL/GenBank/DDBJ whole genome shotgun (WGS) entry which is preliminary data.</text>
</comment>
<reference evidence="2" key="1">
    <citation type="submission" date="2022-10" db="EMBL/GenBank/DDBJ databases">
        <title>Culturing micro-colonial fungi from biological soil crusts in the Mojave desert and describing Neophaeococcomyces mojavensis, and introducing the new genera and species Taxawa tesnikishii.</title>
        <authorList>
            <person name="Kurbessoian T."/>
            <person name="Stajich J.E."/>
        </authorList>
    </citation>
    <scope>NUCLEOTIDE SEQUENCE</scope>
    <source>
        <strain evidence="2">TK_1</strain>
    </source>
</reference>
<gene>
    <name evidence="2" type="ORF">H2201_000551</name>
</gene>
<name>A0ABQ9P3U3_9PEZI</name>
<feature type="region of interest" description="Disordered" evidence="1">
    <location>
        <begin position="1"/>
        <end position="64"/>
    </location>
</feature>
<dbReference type="EMBL" id="JAPDRL010000003">
    <property type="protein sequence ID" value="KAJ9669200.1"/>
    <property type="molecule type" value="Genomic_DNA"/>
</dbReference>